<organism evidence="1 2">
    <name type="scientific">Sphaerodactylus townsendi</name>
    <dbReference type="NCBI Taxonomy" id="933632"/>
    <lineage>
        <taxon>Eukaryota</taxon>
        <taxon>Metazoa</taxon>
        <taxon>Chordata</taxon>
        <taxon>Craniata</taxon>
        <taxon>Vertebrata</taxon>
        <taxon>Euteleostomi</taxon>
        <taxon>Lepidosauria</taxon>
        <taxon>Squamata</taxon>
        <taxon>Bifurcata</taxon>
        <taxon>Gekkota</taxon>
        <taxon>Sphaerodactylidae</taxon>
        <taxon>Sphaerodactylus</taxon>
    </lineage>
</organism>
<protein>
    <submittedName>
        <fullName evidence="1">Uncharacterized protein</fullName>
    </submittedName>
</protein>
<proteinExistence type="predicted"/>
<keyword evidence="2" id="KW-1185">Reference proteome</keyword>
<comment type="caution">
    <text evidence="1">The sequence shown here is derived from an EMBL/GenBank/DDBJ whole genome shotgun (WGS) entry which is preliminary data.</text>
</comment>
<sequence length="85" mass="9387">MAVEFKLVGLGQLVLVLCGNNWEIHVSAPKNVSLRGRFFSKECFHLLVRLGINDERAFQGQTKVLTGMGLERSGATLTKEGVIEQ</sequence>
<gene>
    <name evidence="1" type="ORF">K3G42_029417</name>
</gene>
<evidence type="ECO:0000313" key="2">
    <source>
        <dbReference type="Proteomes" id="UP000827872"/>
    </source>
</evidence>
<dbReference type="Proteomes" id="UP000827872">
    <property type="component" value="Linkage Group LG03"/>
</dbReference>
<reference evidence="1" key="1">
    <citation type="submission" date="2021-08" db="EMBL/GenBank/DDBJ databases">
        <title>The first chromosome-level gecko genome reveals the dynamic sex chromosomes of Neotropical dwarf geckos (Sphaerodactylidae: Sphaerodactylus).</title>
        <authorList>
            <person name="Pinto B.J."/>
            <person name="Keating S.E."/>
            <person name="Gamble T."/>
        </authorList>
    </citation>
    <scope>NUCLEOTIDE SEQUENCE</scope>
    <source>
        <strain evidence="1">TG3544</strain>
    </source>
</reference>
<accession>A0ACB8ELL8</accession>
<name>A0ACB8ELL8_9SAUR</name>
<dbReference type="EMBL" id="CM037616">
    <property type="protein sequence ID" value="KAH7993152.1"/>
    <property type="molecule type" value="Genomic_DNA"/>
</dbReference>
<evidence type="ECO:0000313" key="1">
    <source>
        <dbReference type="EMBL" id="KAH7993152.1"/>
    </source>
</evidence>